<sequence length="359" mass="38734">MPAETTAKREAGVDLARAFALLLLVMPVSVALNLVPENRLHWLGSVPPAANTLLAALLGISAYLYARRVTFPQFFASTVVRAIAFFVLGWLLAQGRAYQPMAAHAEFPILYDLLIPFAVLTLLTTLFVYSPLWVQAALTALASPAIPFTYEQLVNRGWAADDWLSRTIPALFNEYTGTVLHSGLKMLWQVGLGILLWRAYEKLGPKIGVPVGLLGLGAAVLFWVNPKAQSGVLAWPTTLSIVGVAGVLYVCAEAARVLAGRGAILEPFARVGRMSLSASIVILLAAVHGGTYLVQLVAGAEYRAPLEGTWLTYLYWVGFLALAWGAGALFTWLWQKLLSNSTLSRGPIECVLALMSGRG</sequence>
<evidence type="ECO:0000313" key="1">
    <source>
        <dbReference type="EMBL" id="BAV87174.1"/>
    </source>
</evidence>
<gene>
    <name evidence="1" type="ORF">RA11412_0875</name>
</gene>
<proteinExistence type="predicted"/>
<keyword evidence="2" id="KW-1185">Reference proteome</keyword>
<dbReference type="EMBL" id="AP017895">
    <property type="protein sequence ID" value="BAV87174.1"/>
    <property type="molecule type" value="Genomic_DNA"/>
</dbReference>
<name>A0A2Z5QY66_9MICC</name>
<dbReference type="Proteomes" id="UP000250241">
    <property type="component" value="Chromosome"/>
</dbReference>
<accession>A0A2Z5QY66</accession>
<organism evidence="1 2">
    <name type="scientific">Rothia aeria</name>
    <dbReference type="NCBI Taxonomy" id="172042"/>
    <lineage>
        <taxon>Bacteria</taxon>
        <taxon>Bacillati</taxon>
        <taxon>Actinomycetota</taxon>
        <taxon>Actinomycetes</taxon>
        <taxon>Micrococcales</taxon>
        <taxon>Micrococcaceae</taxon>
        <taxon>Rothia</taxon>
    </lineage>
</organism>
<protein>
    <submittedName>
        <fullName evidence="1">Uncharacterized protein</fullName>
    </submittedName>
</protein>
<reference evidence="1 2" key="1">
    <citation type="submission" date="2016-10" db="EMBL/GenBank/DDBJ databases">
        <title>Genome sequence of Rothia aeria strain JCM11412.</title>
        <authorList>
            <person name="Nambu T."/>
        </authorList>
    </citation>
    <scope>NUCLEOTIDE SEQUENCE [LARGE SCALE GENOMIC DNA]</scope>
    <source>
        <strain evidence="1 2">JCM 11412</strain>
    </source>
</reference>
<dbReference type="KEGG" id="raj:RA11412_0875"/>
<dbReference type="GeneID" id="93861519"/>
<dbReference type="AlphaFoldDB" id="A0A2Z5QY66"/>
<evidence type="ECO:0000313" key="2">
    <source>
        <dbReference type="Proteomes" id="UP000250241"/>
    </source>
</evidence>
<dbReference type="RefSeq" id="WP_128087446.1">
    <property type="nucleotide sequence ID" value="NZ_CP068102.1"/>
</dbReference>